<dbReference type="SUPFAM" id="SSF51703">
    <property type="entry name" value="Cobalamin (vitamin B12)-dependent enzymes"/>
    <property type="match status" value="1"/>
</dbReference>
<dbReference type="InterPro" id="IPR006158">
    <property type="entry name" value="Cobalamin-bd"/>
</dbReference>
<feature type="binding site" description="axial binding residue" evidence="10">
    <location>
        <position position="24"/>
    </location>
    <ligand>
        <name>adenosylcob(III)alamin</name>
        <dbReference type="ChEBI" id="CHEBI:18408"/>
    </ligand>
    <ligandPart>
        <name>Co</name>
        <dbReference type="ChEBI" id="CHEBI:27638"/>
    </ligandPart>
</feature>
<feature type="binding site" evidence="10">
    <location>
        <position position="233"/>
    </location>
    <ligand>
        <name>Mg(2+)</name>
        <dbReference type="ChEBI" id="CHEBI:18420"/>
        <label>2</label>
    </ligand>
</feature>
<protein>
    <recommendedName>
        <fullName evidence="10">Fused isobutyryl-CoA mutase</fullName>
    </recommendedName>
    <domain>
        <recommendedName>
            <fullName evidence="10">Isobutyryl-CoA mutase</fullName>
            <shortName evidence="10">ICM</shortName>
            <ecNumber evidence="10">5.4.99.13</ecNumber>
        </recommendedName>
    </domain>
    <domain>
        <recommendedName>
            <fullName evidence="10">P-loop GTPase</fullName>
            <ecNumber evidence="10">3.6.5.-</ecNumber>
        </recommendedName>
        <alternativeName>
            <fullName evidence="10">G-protein chaperone</fullName>
        </alternativeName>
    </domain>
</protein>
<feature type="binding site" evidence="10">
    <location>
        <position position="610"/>
    </location>
    <ligand>
        <name>substrate</name>
    </ligand>
</feature>
<feature type="binding site" evidence="10">
    <location>
        <position position="247"/>
    </location>
    <ligand>
        <name>Mg(2+)</name>
        <dbReference type="ChEBI" id="CHEBI:18420"/>
        <label>1</label>
        <note>catalytic</note>
    </ligand>
</feature>
<dbReference type="GO" id="GO:0006637">
    <property type="term" value="P:acyl-CoA metabolic process"/>
    <property type="evidence" value="ECO:0007669"/>
    <property type="project" value="UniProtKB-UniRule"/>
</dbReference>
<dbReference type="PANTHER" id="PTHR43087">
    <property type="entry name" value="LYSINE/ARGININE/ORNITHINE TRANSPORT SYSTEM KINASE"/>
    <property type="match status" value="1"/>
</dbReference>
<dbReference type="PANTHER" id="PTHR43087:SF1">
    <property type="entry name" value="LAO_AO TRANSPORT SYSTEM ATPASE"/>
    <property type="match status" value="1"/>
</dbReference>
<keyword evidence="8 10" id="KW-0413">Isomerase</keyword>
<dbReference type="EC" id="5.4.99.13" evidence="10"/>
<reference evidence="12 13" key="1">
    <citation type="submission" date="2017-06" db="EMBL/GenBank/DDBJ databases">
        <authorList>
            <person name="Kim H.J."/>
            <person name="Triplett B.A."/>
        </authorList>
    </citation>
    <scope>NUCLEOTIDE SEQUENCE [LARGE SCALE GENOMIC DNA]</scope>
    <source>
        <strain evidence="12">FRACA_ARgP5</strain>
    </source>
</reference>
<feature type="binding site" evidence="10">
    <location>
        <begin position="204"/>
        <end position="209"/>
    </location>
    <ligand>
        <name>GTP</name>
        <dbReference type="ChEBI" id="CHEBI:37565"/>
    </ligand>
</feature>
<comment type="catalytic activity">
    <reaction evidence="10">
        <text>2-methylpropanoyl-CoA = butanoyl-CoA</text>
        <dbReference type="Rhea" id="RHEA:13141"/>
        <dbReference type="ChEBI" id="CHEBI:57338"/>
        <dbReference type="ChEBI" id="CHEBI:57371"/>
        <dbReference type="EC" id="5.4.99.13"/>
    </reaction>
</comment>
<evidence type="ECO:0000256" key="6">
    <source>
        <dbReference type="ARBA" id="ARBA00023134"/>
    </source>
</evidence>
<dbReference type="Gene3D" id="3.20.20.240">
    <property type="entry name" value="Methylmalonyl-CoA mutase"/>
    <property type="match status" value="1"/>
</dbReference>
<feature type="binding site" evidence="10">
    <location>
        <position position="208"/>
    </location>
    <ligand>
        <name>Mg(2+)</name>
        <dbReference type="ChEBI" id="CHEBI:18420"/>
        <label>1</label>
        <note>catalytic</note>
    </ligand>
</feature>
<dbReference type="InterPro" id="IPR016176">
    <property type="entry name" value="Cbl-dep_enz_cat"/>
</dbReference>
<feature type="region of interest" description="Linker" evidence="10">
    <location>
        <begin position="406"/>
        <end position="567"/>
    </location>
</feature>
<comment type="cofactor">
    <cofactor evidence="10">
        <name>Mg(2+)</name>
        <dbReference type="ChEBI" id="CHEBI:18420"/>
    </cofactor>
</comment>
<keyword evidence="13" id="KW-1185">Reference proteome</keyword>
<evidence type="ECO:0000256" key="2">
    <source>
        <dbReference type="ARBA" id="ARBA00011870"/>
    </source>
</evidence>
<feature type="binding site" evidence="10">
    <location>
        <begin position="345"/>
        <end position="348"/>
    </location>
    <ligand>
        <name>GTP</name>
        <dbReference type="ChEBI" id="CHEBI:37565"/>
    </ligand>
</feature>
<accession>A0A2I2KJ60</accession>
<feature type="binding site" evidence="10">
    <location>
        <position position="247"/>
    </location>
    <ligand>
        <name>Mg(2+)</name>
        <dbReference type="ChEBI" id="CHEBI:18420"/>
        <label>2</label>
    </ligand>
</feature>
<comment type="caution">
    <text evidence="10">Lacks conserved residue(s) required for the propagation of feature annotation.</text>
</comment>
<name>A0A2I2KJ60_9ACTN</name>
<dbReference type="Pfam" id="PF02310">
    <property type="entry name" value="B12-binding"/>
    <property type="match status" value="1"/>
</dbReference>
<keyword evidence="5 10" id="KW-0378">Hydrolase</keyword>
<dbReference type="SUPFAM" id="SSF52540">
    <property type="entry name" value="P-loop containing nucleoside triphosphate hydrolases"/>
    <property type="match status" value="1"/>
</dbReference>
<dbReference type="Proteomes" id="UP000234331">
    <property type="component" value="Unassembled WGS sequence"/>
</dbReference>
<dbReference type="PROSITE" id="PS51332">
    <property type="entry name" value="B12_BINDING"/>
    <property type="match status" value="1"/>
</dbReference>
<dbReference type="GO" id="GO:0003924">
    <property type="term" value="F:GTPase activity"/>
    <property type="evidence" value="ECO:0007669"/>
    <property type="project" value="UniProtKB-UniRule"/>
</dbReference>
<feature type="binding site" evidence="10">
    <location>
        <position position="575"/>
    </location>
    <ligand>
        <name>substrate</name>
    </ligand>
</feature>
<feature type="binding site" evidence="10">
    <location>
        <position position="760"/>
    </location>
    <ligand>
        <name>substrate</name>
    </ligand>
</feature>
<feature type="binding site" evidence="10">
    <location>
        <position position="716"/>
    </location>
    <ligand>
        <name>substrate</name>
    </ligand>
</feature>
<sequence>MSSDLHVPDHPVRIVTAAALFDGHDAAINIMRRLLQAQGAEVIHLGHDRGVEDVVTAAVQEDAQGVALSSYQGGHVEYFTYLVDRLRERDAGHVRVFGGGGGVIVPAEIDLLQSRGVSRIFSPHDGQELGLAAMVNTIIRDCDVDLAGDGVKLDEVASGDQGALARAITVLAAGRDVEEFAAALRAEADRRPPMPVLGITGTGGSGKSSLTDELLRRFRLDQGTDLRIAVLAVDPSRRRGGGALLGDRIRMNALGQGDGCVTYFRSLATRRADSEVPAHLRDMVAACHLAGYDLVIVETPGIGQGDAAIVDYCEVSLYVMTPEYGAASQLEKIDMLEVADVVAVNKFERRGAQDARRDVARQLMRNREAFDQSWEEMPVFGTSAARFHDDGVTALYHHLVGLLAARGLRVGPGELATVSTRVSRDLAPVVPAARARYLAEIAETVRGYHAETERQALLARRREHLTTALDALRATGGEAGSLTALRDAADTALAPWAGSLLAEWPATVAQRQGDELTYLVRGQEVRTPLRRTTLAGSQVSRVALPRLDDAAGLLRFLRRENLPGVFPYTAGCYPFKRAGEAPARMFAGEGDPFRTNRRFHLLSAGSPATRLSTAFDSVTLYGRDPAARPHIYGKVGTSGVSVATLDDMKALFDGFDLCDPATSVSMTINGPAPAILAMFLTTAIDQRRDAFRSEHGREPDADEAATIAAHTVATVRGTVQADILKEDQGQNTCIFSTEFALRAMADVQEWFIGHDVRNFYSVSISGYHIAEAGANPITQLAFTLANGFTYVEAYLARGMRIDDFAPNLSFFFSNGMDAEYTVIGRVARRVWAVAMRERYGAGPRSQMLKYHVQTSGRSLHAQEMAFNDIRTTLQALCAVYDNCNSLHTNAYDEAVTTPTEGSVRRALAIQRVIDQEWGLAANENPLQGSFVVDELTDLVEEAVLAEFERISDRGGVLGAMETGYQRGRIQDESMLYERRKHDGSLPVVGVNTFLAADPAAAETGGPQELARATEGEKSSQLARLADFHRRHAAETGPALADLRATAAGTGNVFAALMNAVRVCSLGQITNAFFEAGGQYRRNV</sequence>
<evidence type="ECO:0000256" key="5">
    <source>
        <dbReference type="ARBA" id="ARBA00022801"/>
    </source>
</evidence>
<evidence type="ECO:0000259" key="11">
    <source>
        <dbReference type="PROSITE" id="PS51332"/>
    </source>
</evidence>
<dbReference type="NCBIfam" id="NF045497">
    <property type="entry name" value="IsobCoAmut_IcmF"/>
    <property type="match status" value="1"/>
</dbReference>
<dbReference type="GO" id="GO:0034784">
    <property type="term" value="F:pivalyl-CoA mutase activity"/>
    <property type="evidence" value="ECO:0007669"/>
    <property type="project" value="InterPro"/>
</dbReference>
<dbReference type="InterPro" id="IPR053439">
    <property type="entry name" value="IcmF/GTPase_domain"/>
</dbReference>
<feature type="binding site" evidence="10">
    <location>
        <position position="849"/>
    </location>
    <ligand>
        <name>substrate</name>
    </ligand>
</feature>
<dbReference type="EMBL" id="FZMO01000013">
    <property type="protein sequence ID" value="SNQ45687.1"/>
    <property type="molecule type" value="Genomic_DNA"/>
</dbReference>
<keyword evidence="10" id="KW-0460">Magnesium</keyword>
<dbReference type="GO" id="GO:0005525">
    <property type="term" value="F:GTP binding"/>
    <property type="evidence" value="ECO:0007669"/>
    <property type="project" value="UniProtKB-UniRule"/>
</dbReference>
<dbReference type="AlphaFoldDB" id="A0A2I2KJ60"/>
<keyword evidence="3 10" id="KW-0846">Cobalamin</keyword>
<dbReference type="RefSeq" id="WP_101829825.1">
    <property type="nucleotide sequence ID" value="NZ_FZMO01000013.1"/>
</dbReference>
<keyword evidence="6 10" id="KW-0342">GTP-binding</keyword>
<comment type="subunit">
    <text evidence="2">Heterodimer of an alpha and a beta chain.</text>
</comment>
<dbReference type="OrthoDB" id="9762378at2"/>
<evidence type="ECO:0000256" key="4">
    <source>
        <dbReference type="ARBA" id="ARBA00022741"/>
    </source>
</evidence>
<comment type="domain">
    <text evidence="10">Is composed of four functional domains: the N-terminal 5'-deoxyadenosylcobalamin binding region that is homologous to the small subunit of ICM (IcmB), a middle P-loop GTPase domain (MeaI) that likely acts as a chaperone for ICM, a structured linker region involved in dimer formation, and a C-terminal part that is homologous to the large substrate-binding subunit of ICM (IcmA).</text>
</comment>
<dbReference type="Gene3D" id="3.40.50.300">
    <property type="entry name" value="P-loop containing nucleotide triphosphate hydrolases"/>
    <property type="match status" value="1"/>
</dbReference>
<comment type="function">
    <text evidence="10">Catalyzes the reversible interconversion of isobutyryl-CoA and n-butyryl-CoA, using radical chemistry. Also exhibits GTPase activity, associated with its G-protein domain (MeaI) that functions as a chaperone that assists cofactor delivery and proper holo-enzyme assembly.</text>
</comment>
<dbReference type="SUPFAM" id="SSF52242">
    <property type="entry name" value="Cobalamin (vitamin B12)-binding domain"/>
    <property type="match status" value="1"/>
</dbReference>
<dbReference type="InterPro" id="IPR006099">
    <property type="entry name" value="MeMalonylCoA_mutase_a/b_cat"/>
</dbReference>
<evidence type="ECO:0000256" key="7">
    <source>
        <dbReference type="ARBA" id="ARBA00023186"/>
    </source>
</evidence>
<feature type="binding site" evidence="10">
    <location>
        <position position="298"/>
    </location>
    <ligand>
        <name>Mg(2+)</name>
        <dbReference type="ChEBI" id="CHEBI:18420"/>
        <label>2</label>
    </ligand>
</feature>
<organism evidence="12 13">
    <name type="scientific">Frankia canadensis</name>
    <dbReference type="NCBI Taxonomy" id="1836972"/>
    <lineage>
        <taxon>Bacteria</taxon>
        <taxon>Bacillati</taxon>
        <taxon>Actinomycetota</taxon>
        <taxon>Actinomycetes</taxon>
        <taxon>Frankiales</taxon>
        <taxon>Frankiaceae</taxon>
        <taxon>Frankia</taxon>
    </lineage>
</organism>
<feature type="binding site" evidence="10">
    <location>
        <position position="961"/>
    </location>
    <ligand>
        <name>GTP</name>
        <dbReference type="ChEBI" id="CHEBI:37565"/>
    </ligand>
</feature>
<evidence type="ECO:0000256" key="10">
    <source>
        <dbReference type="HAMAP-Rule" id="MF_02050"/>
    </source>
</evidence>
<dbReference type="GO" id="GO:0031419">
    <property type="term" value="F:cobalamin binding"/>
    <property type="evidence" value="ECO:0007669"/>
    <property type="project" value="UniProtKB-UniRule"/>
</dbReference>
<dbReference type="EC" id="3.6.5.-" evidence="10"/>
<evidence type="ECO:0000256" key="1">
    <source>
        <dbReference type="ARBA" id="ARBA00001922"/>
    </source>
</evidence>
<dbReference type="Pfam" id="PF03308">
    <property type="entry name" value="MeaB"/>
    <property type="match status" value="1"/>
</dbReference>
<comment type="cofactor">
    <cofactor evidence="1 10">
        <name>adenosylcob(III)alamin</name>
        <dbReference type="ChEBI" id="CHEBI:18408"/>
    </cofactor>
</comment>
<feature type="binding site" evidence="10">
    <location>
        <position position="234"/>
    </location>
    <ligand>
        <name>Mg(2+)</name>
        <dbReference type="ChEBI" id="CHEBI:18420"/>
        <label>2</label>
    </ligand>
</feature>
<dbReference type="Pfam" id="PF01642">
    <property type="entry name" value="MM_CoA_mutase"/>
    <property type="match status" value="2"/>
</dbReference>
<dbReference type="HAMAP" id="MF_02050">
    <property type="entry name" value="IcmF"/>
    <property type="match status" value="1"/>
</dbReference>
<gene>
    <name evidence="10 12" type="primary">icmF</name>
    <name evidence="12" type="ORF">FRACA_110001</name>
</gene>
<evidence type="ECO:0000256" key="8">
    <source>
        <dbReference type="ARBA" id="ARBA00023235"/>
    </source>
</evidence>
<feature type="binding site" evidence="10">
    <location>
        <position position="1082"/>
    </location>
    <ligand>
        <name>GTP</name>
        <dbReference type="ChEBI" id="CHEBI:37565"/>
    </ligand>
</feature>
<evidence type="ECO:0000313" key="13">
    <source>
        <dbReference type="Proteomes" id="UP000234331"/>
    </source>
</evidence>
<feature type="binding site" evidence="10">
    <location>
        <position position="250"/>
    </location>
    <ligand>
        <name>GTP</name>
        <dbReference type="ChEBI" id="CHEBI:37565"/>
    </ligand>
</feature>
<feature type="binding site" evidence="10">
    <location>
        <position position="299"/>
    </location>
    <ligand>
        <name>Mg(2+)</name>
        <dbReference type="ChEBI" id="CHEBI:18420"/>
        <label>2</label>
    </ligand>
</feature>
<keyword evidence="7 10" id="KW-0143">Chaperone</keyword>
<feature type="domain" description="B12-binding" evidence="11">
    <location>
        <begin position="11"/>
        <end position="145"/>
    </location>
</feature>
<keyword evidence="10" id="KW-0511">Multifunctional enzyme</keyword>
<keyword evidence="9 10" id="KW-0170">Cobalt</keyword>
<evidence type="ECO:0000256" key="3">
    <source>
        <dbReference type="ARBA" id="ARBA00022628"/>
    </source>
</evidence>
<dbReference type="InterPro" id="IPR036724">
    <property type="entry name" value="Cobalamin-bd_sf"/>
</dbReference>
<comment type="similarity">
    <text evidence="10">Belongs to the IcmF family.</text>
</comment>
<feature type="binding site" evidence="10">
    <location>
        <position position="844"/>
    </location>
    <ligand>
        <name>substrate</name>
    </ligand>
</feature>
<dbReference type="InterPro" id="IPR052040">
    <property type="entry name" value="GTPase/Isobutyryl-CoA_mutase"/>
</dbReference>
<evidence type="ECO:0000313" key="12">
    <source>
        <dbReference type="EMBL" id="SNQ45687.1"/>
    </source>
</evidence>
<comment type="catalytic activity">
    <reaction evidence="10">
        <text>GTP + H2O = GDP + phosphate + H(+)</text>
        <dbReference type="Rhea" id="RHEA:19669"/>
        <dbReference type="ChEBI" id="CHEBI:15377"/>
        <dbReference type="ChEBI" id="CHEBI:15378"/>
        <dbReference type="ChEBI" id="CHEBI:37565"/>
        <dbReference type="ChEBI" id="CHEBI:43474"/>
        <dbReference type="ChEBI" id="CHEBI:58189"/>
    </reaction>
</comment>
<proteinExistence type="inferred from homology"/>
<feature type="binding site" evidence="10">
    <location>
        <position position="298"/>
    </location>
    <ligand>
        <name>Mg(2+)</name>
        <dbReference type="ChEBI" id="CHEBI:18420"/>
        <label>1</label>
        <note>catalytic</note>
    </ligand>
</feature>
<comment type="subunit">
    <text evidence="10">Homodimer.</text>
</comment>
<feature type="binding site" evidence="10">
    <location>
        <position position="809"/>
    </location>
    <ligand>
        <name>substrate</name>
    </ligand>
</feature>
<dbReference type="Gene3D" id="3.40.50.280">
    <property type="entry name" value="Cobalamin-binding domain"/>
    <property type="match status" value="1"/>
</dbReference>
<dbReference type="InterPro" id="IPR027417">
    <property type="entry name" value="P-loop_NTPase"/>
</dbReference>
<dbReference type="GO" id="GO:0047727">
    <property type="term" value="F:isobutyryl-CoA mutase activity"/>
    <property type="evidence" value="ECO:0007669"/>
    <property type="project" value="UniProtKB-UniRule"/>
</dbReference>
<evidence type="ECO:0000256" key="9">
    <source>
        <dbReference type="ARBA" id="ARBA00023285"/>
    </source>
</evidence>
<dbReference type="InterPro" id="IPR033669">
    <property type="entry name" value="IcmF"/>
</dbReference>
<keyword evidence="4 10" id="KW-0547">Nucleotide-binding</keyword>
<dbReference type="GO" id="GO:0000287">
    <property type="term" value="F:magnesium ion binding"/>
    <property type="evidence" value="ECO:0007669"/>
    <property type="project" value="UniProtKB-UniRule"/>
</dbReference>
<keyword evidence="10" id="KW-0479">Metal-binding</keyword>